<keyword evidence="1" id="KW-0175">Coiled coil</keyword>
<organism evidence="3 4">
    <name type="scientific">Xanthocytophaga agilis</name>
    <dbReference type="NCBI Taxonomy" id="3048010"/>
    <lineage>
        <taxon>Bacteria</taxon>
        <taxon>Pseudomonadati</taxon>
        <taxon>Bacteroidota</taxon>
        <taxon>Cytophagia</taxon>
        <taxon>Cytophagales</taxon>
        <taxon>Rhodocytophagaceae</taxon>
        <taxon>Xanthocytophaga</taxon>
    </lineage>
</organism>
<dbReference type="AlphaFoldDB" id="A0AAE3RBQ0"/>
<keyword evidence="4" id="KW-1185">Reference proteome</keyword>
<evidence type="ECO:0000313" key="3">
    <source>
        <dbReference type="EMBL" id="MDJ1505254.1"/>
    </source>
</evidence>
<sequence length="239" mass="27744">MKHSNRPITPKRPARRTGEKRKRMNQIKSEVSNIEKQPGQSVEFAQRKQGEYILKTVNVNAAVLQRCKQHARELGMKTLKEYAENAMLYFVKNGLNPSEQIHSEELSKEVVRLRNHIFSFLQKQEQQYMLPMFKEVFSQGRSIEQMEFSLEQTQQSLSELVDQLKQLYLLVYKIQGLVTVSVSTMLHISDLPEEEIQNIKAANADFVNTQVNQMLAKIQVKAGNKIEENKIEENHVKET</sequence>
<evidence type="ECO:0000256" key="1">
    <source>
        <dbReference type="SAM" id="Coils"/>
    </source>
</evidence>
<protein>
    <submittedName>
        <fullName evidence="3">BfmA/BtgA family mobilization protein</fullName>
    </submittedName>
</protein>
<proteinExistence type="predicted"/>
<evidence type="ECO:0000256" key="2">
    <source>
        <dbReference type="SAM" id="MobiDB-lite"/>
    </source>
</evidence>
<gene>
    <name evidence="3" type="ORF">QNI22_31655</name>
</gene>
<accession>A0AAE3RBQ0</accession>
<dbReference type="RefSeq" id="WP_314517153.1">
    <property type="nucleotide sequence ID" value="NZ_JASJOU010000015.1"/>
</dbReference>
<reference evidence="3" key="1">
    <citation type="submission" date="2023-05" db="EMBL/GenBank/DDBJ databases">
        <authorList>
            <person name="Zhang X."/>
        </authorList>
    </citation>
    <scope>NUCLEOTIDE SEQUENCE</scope>
    <source>
        <strain evidence="3">BD1B2-1</strain>
    </source>
</reference>
<evidence type="ECO:0000313" key="4">
    <source>
        <dbReference type="Proteomes" id="UP001232063"/>
    </source>
</evidence>
<dbReference type="NCBIfam" id="NF041200">
    <property type="entry name" value="mob_BfmA_Nterm"/>
    <property type="match status" value="1"/>
</dbReference>
<dbReference type="InterPro" id="IPR048012">
    <property type="entry name" value="BfmA-like_N"/>
</dbReference>
<feature type="compositionally biased region" description="Basic residues" evidence="2">
    <location>
        <begin position="12"/>
        <end position="25"/>
    </location>
</feature>
<comment type="caution">
    <text evidence="3">The sequence shown here is derived from an EMBL/GenBank/DDBJ whole genome shotgun (WGS) entry which is preliminary data.</text>
</comment>
<name>A0AAE3RBQ0_9BACT</name>
<dbReference type="Proteomes" id="UP001232063">
    <property type="component" value="Unassembled WGS sequence"/>
</dbReference>
<feature type="region of interest" description="Disordered" evidence="2">
    <location>
        <begin position="1"/>
        <end position="28"/>
    </location>
</feature>
<feature type="coiled-coil region" evidence="1">
    <location>
        <begin position="143"/>
        <end position="170"/>
    </location>
</feature>
<dbReference type="EMBL" id="JASJOU010000015">
    <property type="protein sequence ID" value="MDJ1505254.1"/>
    <property type="molecule type" value="Genomic_DNA"/>
</dbReference>